<dbReference type="Pfam" id="PF08546">
    <property type="entry name" value="ApbA_C"/>
    <property type="match status" value="1"/>
</dbReference>
<evidence type="ECO:0000259" key="3">
    <source>
        <dbReference type="Pfam" id="PF02558"/>
    </source>
</evidence>
<evidence type="ECO:0000313" key="5">
    <source>
        <dbReference type="EMBL" id="KAK0551525.1"/>
    </source>
</evidence>
<dbReference type="PANTHER" id="PTHR21708:SF43">
    <property type="entry name" value="KETOPANTOATE REDUCTASE C-TERMINAL DOMAIN-CONTAINING PROTEIN"/>
    <property type="match status" value="1"/>
</dbReference>
<proteinExistence type="predicted"/>
<feature type="domain" description="Ketopantoate reductase C-terminal" evidence="4">
    <location>
        <begin position="234"/>
        <end position="404"/>
    </location>
</feature>
<gene>
    <name evidence="5" type="ORF">OC846_003240</name>
</gene>
<feature type="region of interest" description="Disordered" evidence="1">
    <location>
        <begin position="413"/>
        <end position="444"/>
    </location>
</feature>
<protein>
    <submittedName>
        <fullName evidence="5">Uncharacterized protein</fullName>
    </submittedName>
</protein>
<evidence type="ECO:0000256" key="2">
    <source>
        <dbReference type="SAM" id="SignalP"/>
    </source>
</evidence>
<feature type="domain" description="Ketopantoate reductase N-terminal" evidence="3">
    <location>
        <begin position="5"/>
        <end position="175"/>
    </location>
</feature>
<dbReference type="Gene3D" id="1.10.1040.10">
    <property type="entry name" value="N-(1-d-carboxylethyl)-l-norvaline Dehydrogenase, domain 2"/>
    <property type="match status" value="1"/>
</dbReference>
<feature type="chain" id="PRO_5043002654" evidence="2">
    <location>
        <begin position="19"/>
        <end position="444"/>
    </location>
</feature>
<dbReference type="EMBL" id="JAPDMZ010000075">
    <property type="protein sequence ID" value="KAK0551525.1"/>
    <property type="molecule type" value="Genomic_DNA"/>
</dbReference>
<dbReference type="PANTHER" id="PTHR21708">
    <property type="entry name" value="PROBABLE 2-DEHYDROPANTOATE 2-REDUCTASE"/>
    <property type="match status" value="1"/>
</dbReference>
<dbReference type="AlphaFoldDB" id="A0AAN6GS95"/>
<comment type="caution">
    <text evidence="5">The sequence shown here is derived from an EMBL/GenBank/DDBJ whole genome shotgun (WGS) entry which is preliminary data.</text>
</comment>
<dbReference type="Proteomes" id="UP001176517">
    <property type="component" value="Unassembled WGS sequence"/>
</dbReference>
<dbReference type="Pfam" id="PF02558">
    <property type="entry name" value="ApbA"/>
    <property type="match status" value="1"/>
</dbReference>
<reference evidence="5" key="1">
    <citation type="journal article" date="2023" name="PhytoFront">
        <title>Draft Genome Resources of Seven Strains of Tilletia horrida, Causal Agent of Kernel Smut of Rice.</title>
        <authorList>
            <person name="Khanal S."/>
            <person name="Antony Babu S."/>
            <person name="Zhou X.G."/>
        </authorList>
    </citation>
    <scope>NUCLEOTIDE SEQUENCE</scope>
    <source>
        <strain evidence="5">TX6</strain>
    </source>
</reference>
<evidence type="ECO:0000313" key="6">
    <source>
        <dbReference type="Proteomes" id="UP001176517"/>
    </source>
</evidence>
<dbReference type="InterPro" id="IPR013332">
    <property type="entry name" value="KPR_N"/>
</dbReference>
<keyword evidence="2" id="KW-0732">Signal</keyword>
<name>A0AAN6GS95_9BASI</name>
<dbReference type="InterPro" id="IPR008927">
    <property type="entry name" value="6-PGluconate_DH-like_C_sf"/>
</dbReference>
<feature type="region of interest" description="Disordered" evidence="1">
    <location>
        <begin position="326"/>
        <end position="354"/>
    </location>
</feature>
<sequence>MAPQVLVIGLGALGSVYAVALSKGGAQVTAVCRSNYEHVKQHGLDFRSDKFGNHPNWRPHRVIATPEEAREQYYDYVLCAFKCVPDLEPTSDVIRPFLRNPAEFPNEHVPESGLPSIILVQNGVATEQEPYETLVLNEGLAGSVISAVSWIASNLLDGGKRVEHGSLERLSLGVYPSPLSAAAAELQGDAARKLSGSAPEFKGREPDAEHAKARVDELVKILEKGGATPQPADDVQPLRWKKVLWNASWGALSCCSRQPVAALISEASLHYTISCVRRTMLEILYVARACGISEDVFPASSVDDALQVTLDMRSVPQSAQQSAALKASGEKAISGSSDSAPTTTTTVPKPKHTMSPDFKPSILLDLENGRPMELLPIIGNVIELARMHLVDTPRLDLFMAALRPAQVQAIEAARAKRSATTSDGTGKDVKGPELAGEPVAPPAA</sequence>
<organism evidence="5 6">
    <name type="scientific">Tilletia horrida</name>
    <dbReference type="NCBI Taxonomy" id="155126"/>
    <lineage>
        <taxon>Eukaryota</taxon>
        <taxon>Fungi</taxon>
        <taxon>Dikarya</taxon>
        <taxon>Basidiomycota</taxon>
        <taxon>Ustilaginomycotina</taxon>
        <taxon>Exobasidiomycetes</taxon>
        <taxon>Tilletiales</taxon>
        <taxon>Tilletiaceae</taxon>
        <taxon>Tilletia</taxon>
    </lineage>
</organism>
<dbReference type="GO" id="GO:0005737">
    <property type="term" value="C:cytoplasm"/>
    <property type="evidence" value="ECO:0007669"/>
    <property type="project" value="TreeGrafter"/>
</dbReference>
<dbReference type="Gene3D" id="3.40.50.720">
    <property type="entry name" value="NAD(P)-binding Rossmann-like Domain"/>
    <property type="match status" value="1"/>
</dbReference>
<feature type="signal peptide" evidence="2">
    <location>
        <begin position="1"/>
        <end position="18"/>
    </location>
</feature>
<evidence type="ECO:0000259" key="4">
    <source>
        <dbReference type="Pfam" id="PF08546"/>
    </source>
</evidence>
<evidence type="ECO:0000256" key="1">
    <source>
        <dbReference type="SAM" id="MobiDB-lite"/>
    </source>
</evidence>
<dbReference type="InterPro" id="IPR013752">
    <property type="entry name" value="KPA_reductase"/>
</dbReference>
<dbReference type="InterPro" id="IPR013328">
    <property type="entry name" value="6PGD_dom2"/>
</dbReference>
<accession>A0AAN6GS95</accession>
<keyword evidence="6" id="KW-1185">Reference proteome</keyword>
<dbReference type="InterPro" id="IPR051402">
    <property type="entry name" value="KPR-Related"/>
</dbReference>
<dbReference type="SUPFAM" id="SSF48179">
    <property type="entry name" value="6-phosphogluconate dehydrogenase C-terminal domain-like"/>
    <property type="match status" value="1"/>
</dbReference>